<keyword evidence="1" id="KW-0472">Membrane</keyword>
<gene>
    <name evidence="3" type="ORF">Q8A70_16060</name>
</gene>
<name>A0ABU0YQZ9_9PROT</name>
<accession>A0ABU0YQZ9</accession>
<feature type="transmembrane region" description="Helical" evidence="1">
    <location>
        <begin position="60"/>
        <end position="76"/>
    </location>
</feature>
<keyword evidence="3" id="KW-0378">Hydrolase</keyword>
<keyword evidence="1" id="KW-1133">Transmembrane helix</keyword>
<organism evidence="3 4">
    <name type="scientific">Dongia sedimenti</name>
    <dbReference type="NCBI Taxonomy" id="3064282"/>
    <lineage>
        <taxon>Bacteria</taxon>
        <taxon>Pseudomonadati</taxon>
        <taxon>Pseudomonadota</taxon>
        <taxon>Alphaproteobacteria</taxon>
        <taxon>Rhodospirillales</taxon>
        <taxon>Dongiaceae</taxon>
        <taxon>Dongia</taxon>
    </lineage>
</organism>
<dbReference type="EMBL" id="JAUYVI010000005">
    <property type="protein sequence ID" value="MDQ7249203.1"/>
    <property type="molecule type" value="Genomic_DNA"/>
</dbReference>
<dbReference type="InterPro" id="IPR005135">
    <property type="entry name" value="Endo/exonuclease/phosphatase"/>
</dbReference>
<feature type="transmembrane region" description="Helical" evidence="1">
    <location>
        <begin position="81"/>
        <end position="100"/>
    </location>
</feature>
<dbReference type="Proteomes" id="UP001230156">
    <property type="component" value="Unassembled WGS sequence"/>
</dbReference>
<dbReference type="Gene3D" id="3.60.10.10">
    <property type="entry name" value="Endonuclease/exonuclease/phosphatase"/>
    <property type="match status" value="1"/>
</dbReference>
<evidence type="ECO:0000259" key="2">
    <source>
        <dbReference type="Pfam" id="PF03372"/>
    </source>
</evidence>
<reference evidence="4" key="1">
    <citation type="submission" date="2023-08" db="EMBL/GenBank/DDBJ databases">
        <title>Rhodospirillaceae gen. nov., a novel taxon isolated from the Yangtze River Yuezi River estuary sludge.</title>
        <authorList>
            <person name="Ruan L."/>
        </authorList>
    </citation>
    <scope>NUCLEOTIDE SEQUENCE [LARGE SCALE GENOMIC DNA]</scope>
    <source>
        <strain evidence="4">R-7</strain>
    </source>
</reference>
<comment type="caution">
    <text evidence="3">The sequence shown here is derived from an EMBL/GenBank/DDBJ whole genome shotgun (WGS) entry which is preliminary data.</text>
</comment>
<feature type="domain" description="Endonuclease/exonuclease/phosphatase" evidence="2">
    <location>
        <begin position="116"/>
        <end position="325"/>
    </location>
</feature>
<dbReference type="RefSeq" id="WP_379956932.1">
    <property type="nucleotide sequence ID" value="NZ_JAUYVI010000005.1"/>
</dbReference>
<keyword evidence="3" id="KW-0255">Endonuclease</keyword>
<dbReference type="SUPFAM" id="SSF56219">
    <property type="entry name" value="DNase I-like"/>
    <property type="match status" value="1"/>
</dbReference>
<keyword evidence="4" id="KW-1185">Reference proteome</keyword>
<feature type="transmembrane region" description="Helical" evidence="1">
    <location>
        <begin position="21"/>
        <end position="40"/>
    </location>
</feature>
<proteinExistence type="predicted"/>
<dbReference type="GO" id="GO:0004519">
    <property type="term" value="F:endonuclease activity"/>
    <property type="evidence" value="ECO:0007669"/>
    <property type="project" value="UniProtKB-KW"/>
</dbReference>
<sequence>MPSFWENRARYFHALARLTAIGLWMSVLLLLGAAILPWLAGLPWPQSSRAWLTVIENLRLPIAAAALIIAVTSLVLRRGRLVVAASFAIALCGVPVVASIQGQPPVAAETPTLKVVTFNIWTRNRQFDRILAYLREEQPDIVFLEELKEKHKQVFASLSDLYPTQVTCHESTTNCETMLLSRFPARRQHAGRIDGALPSTALAELDVDGRTLTAIAVHVVWPFPFRGQDAQRQQVLHLAQSLQAVEGPLLIGGDFNGGAWVRNQRDLRELTGLSGEPGFHPTWPALPIHGIEAPQWLRLPIDHLFSRGGPVIIAAELGPELGSDHLPLMARVAWPPATRASPR</sequence>
<evidence type="ECO:0000313" key="3">
    <source>
        <dbReference type="EMBL" id="MDQ7249203.1"/>
    </source>
</evidence>
<keyword evidence="3" id="KW-0540">Nuclease</keyword>
<dbReference type="InterPro" id="IPR036691">
    <property type="entry name" value="Endo/exonu/phosph_ase_sf"/>
</dbReference>
<evidence type="ECO:0000256" key="1">
    <source>
        <dbReference type="SAM" id="Phobius"/>
    </source>
</evidence>
<keyword evidence="1" id="KW-0812">Transmembrane</keyword>
<protein>
    <submittedName>
        <fullName evidence="3">Endonuclease/exonuclease/phosphatase family protein</fullName>
    </submittedName>
</protein>
<dbReference type="Pfam" id="PF03372">
    <property type="entry name" value="Exo_endo_phos"/>
    <property type="match status" value="1"/>
</dbReference>
<evidence type="ECO:0000313" key="4">
    <source>
        <dbReference type="Proteomes" id="UP001230156"/>
    </source>
</evidence>